<feature type="DNA-binding region" description="H-T-H motif" evidence="2">
    <location>
        <begin position="31"/>
        <end position="50"/>
    </location>
</feature>
<keyword evidence="1 2" id="KW-0238">DNA-binding</keyword>
<dbReference type="InterPro" id="IPR023772">
    <property type="entry name" value="DNA-bd_HTH_TetR-type_CS"/>
</dbReference>
<evidence type="ECO:0000256" key="2">
    <source>
        <dbReference type="PROSITE-ProRule" id="PRU00335"/>
    </source>
</evidence>
<keyword evidence="5" id="KW-1185">Reference proteome</keyword>
<dbReference type="Pfam" id="PF00440">
    <property type="entry name" value="TetR_N"/>
    <property type="match status" value="1"/>
</dbReference>
<dbReference type="RefSeq" id="WP_209992334.1">
    <property type="nucleotide sequence ID" value="NZ_JBHUKY010000022.1"/>
</dbReference>
<dbReference type="InterPro" id="IPR049149">
    <property type="entry name" value="TetR/AcrR_C"/>
</dbReference>
<dbReference type="InterPro" id="IPR050624">
    <property type="entry name" value="HTH-type_Tx_Regulator"/>
</dbReference>
<dbReference type="InterPro" id="IPR009057">
    <property type="entry name" value="Homeodomain-like_sf"/>
</dbReference>
<evidence type="ECO:0000313" key="5">
    <source>
        <dbReference type="Proteomes" id="UP001597448"/>
    </source>
</evidence>
<dbReference type="PROSITE" id="PS50977">
    <property type="entry name" value="HTH_TETR_2"/>
    <property type="match status" value="1"/>
</dbReference>
<dbReference type="PROSITE" id="PS01081">
    <property type="entry name" value="HTH_TETR_1"/>
    <property type="match status" value="1"/>
</dbReference>
<sequence length="221" mass="24444">MRVVKEAETRRNEILDAAEELFGQKGFDGTSTGDILGRVGIARGTLYYHFKSKEDIMDALIERTNATILHAAQQIAEDKSIPVIERILRAVMALNISSGESSSTEIMEHIHKPQNALMHQKIQKAVIRSVPPILAPIISEGIEQGIFNTPYPYECMEIVVVYATTIFDNDMVEMTEEERMSRILAFIANVERLLGAAGGSLMSVMQMFGSSSGAKENHGDE</sequence>
<feature type="domain" description="HTH tetR-type" evidence="3">
    <location>
        <begin position="8"/>
        <end position="68"/>
    </location>
</feature>
<evidence type="ECO:0000313" key="4">
    <source>
        <dbReference type="EMBL" id="MFD2410728.1"/>
    </source>
</evidence>
<dbReference type="PANTHER" id="PTHR43479">
    <property type="entry name" value="ACREF/ENVCD OPERON REPRESSOR-RELATED"/>
    <property type="match status" value="1"/>
</dbReference>
<gene>
    <name evidence="4" type="ORF">ACFSX3_12650</name>
</gene>
<dbReference type="Proteomes" id="UP001597448">
    <property type="component" value="Unassembled WGS sequence"/>
</dbReference>
<organism evidence="4 5">
    <name type="scientific">Paenibacillus rhizoplanae</name>
    <dbReference type="NCBI Taxonomy" id="1917181"/>
    <lineage>
        <taxon>Bacteria</taxon>
        <taxon>Bacillati</taxon>
        <taxon>Bacillota</taxon>
        <taxon>Bacilli</taxon>
        <taxon>Bacillales</taxon>
        <taxon>Paenibacillaceae</taxon>
        <taxon>Paenibacillus</taxon>
    </lineage>
</organism>
<dbReference type="InterPro" id="IPR001647">
    <property type="entry name" value="HTH_TetR"/>
</dbReference>
<accession>A0ABW5F6N4</accession>
<dbReference type="PRINTS" id="PR00455">
    <property type="entry name" value="HTHTETR"/>
</dbReference>
<name>A0ABW5F6N4_9BACL</name>
<dbReference type="Gene3D" id="1.10.357.10">
    <property type="entry name" value="Tetracycline Repressor, domain 2"/>
    <property type="match status" value="1"/>
</dbReference>
<evidence type="ECO:0000256" key="1">
    <source>
        <dbReference type="ARBA" id="ARBA00023125"/>
    </source>
</evidence>
<protein>
    <submittedName>
        <fullName evidence="4">TetR/AcrR family transcriptional regulator</fullName>
    </submittedName>
</protein>
<dbReference type="PANTHER" id="PTHR43479:SF11">
    <property type="entry name" value="ACREF_ENVCD OPERON REPRESSOR-RELATED"/>
    <property type="match status" value="1"/>
</dbReference>
<dbReference type="SUPFAM" id="SSF46689">
    <property type="entry name" value="Homeodomain-like"/>
    <property type="match status" value="1"/>
</dbReference>
<dbReference type="Pfam" id="PF21303">
    <property type="entry name" value="TetR_C_39"/>
    <property type="match status" value="1"/>
</dbReference>
<comment type="caution">
    <text evidence="4">The sequence shown here is derived from an EMBL/GenBank/DDBJ whole genome shotgun (WGS) entry which is preliminary data.</text>
</comment>
<dbReference type="EMBL" id="JBHUKY010000022">
    <property type="protein sequence ID" value="MFD2410728.1"/>
    <property type="molecule type" value="Genomic_DNA"/>
</dbReference>
<reference evidence="5" key="1">
    <citation type="journal article" date="2019" name="Int. J. Syst. Evol. Microbiol.">
        <title>The Global Catalogue of Microorganisms (GCM) 10K type strain sequencing project: providing services to taxonomists for standard genome sequencing and annotation.</title>
        <authorList>
            <consortium name="The Broad Institute Genomics Platform"/>
            <consortium name="The Broad Institute Genome Sequencing Center for Infectious Disease"/>
            <person name="Wu L."/>
            <person name="Ma J."/>
        </authorList>
    </citation>
    <scope>NUCLEOTIDE SEQUENCE [LARGE SCALE GENOMIC DNA]</scope>
    <source>
        <strain evidence="5">CCM 8725</strain>
    </source>
</reference>
<evidence type="ECO:0000259" key="3">
    <source>
        <dbReference type="PROSITE" id="PS50977"/>
    </source>
</evidence>
<proteinExistence type="predicted"/>